<dbReference type="EC" id="2.7.11.-" evidence="1"/>
<name>A0A0L0FAA4_9EUKA</name>
<dbReference type="Gene3D" id="3.30.565.10">
    <property type="entry name" value="Histidine kinase-like ATPase, C-terminal domain"/>
    <property type="match status" value="1"/>
</dbReference>
<dbReference type="GeneID" id="25914275"/>
<dbReference type="OrthoDB" id="3264224at2759"/>
<keyword evidence="1" id="KW-0067">ATP-binding</keyword>
<dbReference type="GO" id="GO:0005759">
    <property type="term" value="C:mitochondrial matrix"/>
    <property type="evidence" value="ECO:0007669"/>
    <property type="project" value="UniProtKB-SubCell"/>
</dbReference>
<dbReference type="Pfam" id="PF02518">
    <property type="entry name" value="HATPase_c"/>
    <property type="match status" value="1"/>
</dbReference>
<feature type="domain" description="Histidine kinase" evidence="2">
    <location>
        <begin position="1"/>
        <end position="134"/>
    </location>
</feature>
<dbReference type="GO" id="GO:0005524">
    <property type="term" value="F:ATP binding"/>
    <property type="evidence" value="ECO:0007669"/>
    <property type="project" value="UniProtKB-UniRule"/>
</dbReference>
<protein>
    <recommendedName>
        <fullName evidence="1">Protein-serine/threonine kinase</fullName>
        <ecNumber evidence="1">2.7.11.-</ecNumber>
    </recommendedName>
</protein>
<gene>
    <name evidence="3" type="ORF">SARC_13771</name>
</gene>
<sequence length="143" mass="16032">MAIAEVLKNAMRATCEFHKETNAFSTESLPPVEISVCKSDSDFFIRIRDHGGGISKAIYTRVMEYSFTTAKDYQTELESGGLSLTSQNPAGPMAGLGFGLPMTRVYAEYFGGSMDMYTMDKYGTDVFLRLRHFDDVLVRQRLI</sequence>
<dbReference type="InterPro" id="IPR039028">
    <property type="entry name" value="BCKD/PDK"/>
</dbReference>
<dbReference type="InterPro" id="IPR003594">
    <property type="entry name" value="HATPase_dom"/>
</dbReference>
<dbReference type="Proteomes" id="UP000054560">
    <property type="component" value="Unassembled WGS sequence"/>
</dbReference>
<dbReference type="EMBL" id="KQ245317">
    <property type="protein sequence ID" value="KNC73670.1"/>
    <property type="molecule type" value="Genomic_DNA"/>
</dbReference>
<evidence type="ECO:0000256" key="1">
    <source>
        <dbReference type="RuleBase" id="RU366032"/>
    </source>
</evidence>
<dbReference type="PROSITE" id="PS50109">
    <property type="entry name" value="HIS_KIN"/>
    <property type="match status" value="1"/>
</dbReference>
<keyword evidence="1" id="KW-0547">Nucleotide-binding</keyword>
<keyword evidence="4" id="KW-1185">Reference proteome</keyword>
<dbReference type="STRING" id="667725.A0A0L0FAA4"/>
<organism evidence="3 4">
    <name type="scientific">Sphaeroforma arctica JP610</name>
    <dbReference type="NCBI Taxonomy" id="667725"/>
    <lineage>
        <taxon>Eukaryota</taxon>
        <taxon>Ichthyosporea</taxon>
        <taxon>Ichthyophonida</taxon>
        <taxon>Sphaeroforma</taxon>
    </lineage>
</organism>
<keyword evidence="1" id="KW-0808">Transferase</keyword>
<dbReference type="SUPFAM" id="SSF55874">
    <property type="entry name" value="ATPase domain of HSP90 chaperone/DNA topoisomerase II/histidine kinase"/>
    <property type="match status" value="1"/>
</dbReference>
<dbReference type="GO" id="GO:0010906">
    <property type="term" value="P:regulation of glucose metabolic process"/>
    <property type="evidence" value="ECO:0007669"/>
    <property type="project" value="TreeGrafter"/>
</dbReference>
<keyword evidence="1" id="KW-0496">Mitochondrion</keyword>
<evidence type="ECO:0000313" key="3">
    <source>
        <dbReference type="EMBL" id="KNC73670.1"/>
    </source>
</evidence>
<dbReference type="RefSeq" id="XP_014147572.1">
    <property type="nucleotide sequence ID" value="XM_014292097.1"/>
</dbReference>
<reference evidence="3 4" key="1">
    <citation type="submission" date="2011-02" db="EMBL/GenBank/DDBJ databases">
        <title>The Genome Sequence of Sphaeroforma arctica JP610.</title>
        <authorList>
            <consortium name="The Broad Institute Genome Sequencing Platform"/>
            <person name="Russ C."/>
            <person name="Cuomo C."/>
            <person name="Young S.K."/>
            <person name="Zeng Q."/>
            <person name="Gargeya S."/>
            <person name="Alvarado L."/>
            <person name="Berlin A."/>
            <person name="Chapman S.B."/>
            <person name="Chen Z."/>
            <person name="Freedman E."/>
            <person name="Gellesch M."/>
            <person name="Goldberg J."/>
            <person name="Griggs A."/>
            <person name="Gujja S."/>
            <person name="Heilman E."/>
            <person name="Heiman D."/>
            <person name="Howarth C."/>
            <person name="Mehta T."/>
            <person name="Neiman D."/>
            <person name="Pearson M."/>
            <person name="Roberts A."/>
            <person name="Saif S."/>
            <person name="Shea T."/>
            <person name="Shenoy N."/>
            <person name="Sisk P."/>
            <person name="Stolte C."/>
            <person name="Sykes S."/>
            <person name="White J."/>
            <person name="Yandava C."/>
            <person name="Burger G."/>
            <person name="Gray M.W."/>
            <person name="Holland P.W.H."/>
            <person name="King N."/>
            <person name="Lang F.B.F."/>
            <person name="Roger A.J."/>
            <person name="Ruiz-Trillo I."/>
            <person name="Haas B."/>
            <person name="Nusbaum C."/>
            <person name="Birren B."/>
        </authorList>
    </citation>
    <scope>NUCLEOTIDE SEQUENCE [LARGE SCALE GENOMIC DNA]</scope>
    <source>
        <strain evidence="3 4">JP610</strain>
    </source>
</reference>
<dbReference type="PANTHER" id="PTHR11947">
    <property type="entry name" value="PYRUVATE DEHYDROGENASE KINASE"/>
    <property type="match status" value="1"/>
</dbReference>
<keyword evidence="1" id="KW-0418">Kinase</keyword>
<dbReference type="AlphaFoldDB" id="A0A0L0FAA4"/>
<dbReference type="GO" id="GO:0004740">
    <property type="term" value="F:pyruvate dehydrogenase (acetyl-transferring) kinase activity"/>
    <property type="evidence" value="ECO:0007669"/>
    <property type="project" value="TreeGrafter"/>
</dbReference>
<evidence type="ECO:0000313" key="4">
    <source>
        <dbReference type="Proteomes" id="UP000054560"/>
    </source>
</evidence>
<evidence type="ECO:0000259" key="2">
    <source>
        <dbReference type="PROSITE" id="PS50109"/>
    </source>
</evidence>
<dbReference type="InterPro" id="IPR036890">
    <property type="entry name" value="HATPase_C_sf"/>
</dbReference>
<comment type="similarity">
    <text evidence="1">Belongs to the PDK/BCKDK protein kinase family.</text>
</comment>
<comment type="subcellular location">
    <subcellularLocation>
        <location evidence="1">Mitochondrion matrix</location>
    </subcellularLocation>
</comment>
<accession>A0A0L0FAA4</accession>
<dbReference type="InterPro" id="IPR005467">
    <property type="entry name" value="His_kinase_dom"/>
</dbReference>
<proteinExistence type="inferred from homology"/>
<dbReference type="PANTHER" id="PTHR11947:SF20">
    <property type="entry name" value="[3-METHYL-2-OXOBUTANOATE DEHYDROGENASE [LIPOAMIDE]] KINASE, MITOCHONDRIAL"/>
    <property type="match status" value="1"/>
</dbReference>
<dbReference type="eggNOG" id="KOG0787">
    <property type="taxonomic scope" value="Eukaryota"/>
</dbReference>